<accession>A0A0F8YXW7</accession>
<organism evidence="1">
    <name type="scientific">marine sediment metagenome</name>
    <dbReference type="NCBI Taxonomy" id="412755"/>
    <lineage>
        <taxon>unclassified sequences</taxon>
        <taxon>metagenomes</taxon>
        <taxon>ecological metagenomes</taxon>
    </lineage>
</organism>
<dbReference type="NCBIfam" id="TIGR03367">
    <property type="entry name" value="queuosine_QueD"/>
    <property type="match status" value="1"/>
</dbReference>
<dbReference type="InterPro" id="IPR007115">
    <property type="entry name" value="6-PTP_synth/QueD"/>
</dbReference>
<proteinExistence type="predicted"/>
<dbReference type="InterPro" id="IPR038418">
    <property type="entry name" value="6-PTP_synth/QueD_sf"/>
</dbReference>
<protein>
    <recommendedName>
        <fullName evidence="2">6-carboxy-5,6,7,8-tetrahydropterin synthase</fullName>
    </recommendedName>
</protein>
<evidence type="ECO:0000313" key="1">
    <source>
        <dbReference type="EMBL" id="KKK86273.1"/>
    </source>
</evidence>
<gene>
    <name evidence="1" type="ORF">LCGC14_2764890</name>
</gene>
<dbReference type="PANTHER" id="PTHR12589">
    <property type="entry name" value="PYRUVOYL TETRAHYDROBIOPTERIN SYNTHASE"/>
    <property type="match status" value="1"/>
</dbReference>
<evidence type="ECO:0008006" key="2">
    <source>
        <dbReference type="Google" id="ProtNLM"/>
    </source>
</evidence>
<dbReference type="SUPFAM" id="SSF55620">
    <property type="entry name" value="Tetrahydrobiopterin biosynthesis enzymes-like"/>
    <property type="match status" value="1"/>
</dbReference>
<dbReference type="Gene3D" id="3.30.479.10">
    <property type="entry name" value="6-pyruvoyl tetrahydropterin synthase/QueD"/>
    <property type="match status" value="1"/>
</dbReference>
<comment type="caution">
    <text evidence="1">The sequence shown here is derived from an EMBL/GenBank/DDBJ whole genome shotgun (WGS) entry which is preliminary data.</text>
</comment>
<sequence length="123" mass="14277">MYELMVEERFASAHQLRGYKGKCEKMHGHNFKVQVFVSADMLNKIDLAIDFHDLRDMVRDTISNLDHAFLNEVFPFTEINPSSENIARWIYDSIKKKVNEDHIAVSAVSVWESDTASATYYED</sequence>
<reference evidence="1" key="1">
    <citation type="journal article" date="2015" name="Nature">
        <title>Complex archaea that bridge the gap between prokaryotes and eukaryotes.</title>
        <authorList>
            <person name="Spang A."/>
            <person name="Saw J.H."/>
            <person name="Jorgensen S.L."/>
            <person name="Zaremba-Niedzwiedzka K."/>
            <person name="Martijn J."/>
            <person name="Lind A.E."/>
            <person name="van Eijk R."/>
            <person name="Schleper C."/>
            <person name="Guy L."/>
            <person name="Ettema T.J."/>
        </authorList>
    </citation>
    <scope>NUCLEOTIDE SEQUENCE</scope>
</reference>
<dbReference type="PANTHER" id="PTHR12589:SF8">
    <property type="entry name" value="6-CARBOXY-5,6,7,8-TETRAHYDROPTERIN SYNTHASE"/>
    <property type="match status" value="1"/>
</dbReference>
<name>A0A0F8YXW7_9ZZZZ</name>
<dbReference type="EMBL" id="LAZR01050922">
    <property type="protein sequence ID" value="KKK86273.1"/>
    <property type="molecule type" value="Genomic_DNA"/>
</dbReference>
<dbReference type="PIRSF" id="PIRSF006113">
    <property type="entry name" value="PTP_synth"/>
    <property type="match status" value="1"/>
</dbReference>
<dbReference type="AlphaFoldDB" id="A0A0F8YXW7"/>
<dbReference type="Pfam" id="PF01242">
    <property type="entry name" value="PTPS"/>
    <property type="match status" value="1"/>
</dbReference>